<evidence type="ECO:0000313" key="2">
    <source>
        <dbReference type="EMBL" id="UUY49879.1"/>
    </source>
</evidence>
<sequence length="146" mass="15755">MFIRPMGVTVHAANRPAGSPLLRGLLARASGAVSETSGSVRPDEPHRHERPRWAAEAEPDFTEEPEPMDDLGPEPTDEPEPEPEPGPETDGEREPLDALYWDTRPEPGPAAPAGLAAELRQLADLAREGLLTPQEFTAAKARLLNG</sequence>
<evidence type="ECO:0000313" key="3">
    <source>
        <dbReference type="Proteomes" id="UP001057738"/>
    </source>
</evidence>
<reference evidence="2" key="1">
    <citation type="submission" date="2022-08" db="EMBL/GenBank/DDBJ databases">
        <authorList>
            <person name="Tian L."/>
        </authorList>
    </citation>
    <scope>NUCLEOTIDE SEQUENCE</scope>
    <source>
        <strain evidence="2">CM253</strain>
    </source>
</reference>
<organism evidence="2 3">
    <name type="scientific">Streptomyces yangpuensis</name>
    <dbReference type="NCBI Taxonomy" id="1648182"/>
    <lineage>
        <taxon>Bacteria</taxon>
        <taxon>Bacillati</taxon>
        <taxon>Actinomycetota</taxon>
        <taxon>Actinomycetes</taxon>
        <taxon>Kitasatosporales</taxon>
        <taxon>Streptomycetaceae</taxon>
        <taxon>Streptomyces</taxon>
    </lineage>
</organism>
<proteinExistence type="predicted"/>
<evidence type="ECO:0008006" key="4">
    <source>
        <dbReference type="Google" id="ProtNLM"/>
    </source>
</evidence>
<dbReference type="RefSeq" id="WP_257856608.1">
    <property type="nucleotide sequence ID" value="NZ_CP102514.1"/>
</dbReference>
<evidence type="ECO:0000256" key="1">
    <source>
        <dbReference type="SAM" id="MobiDB-lite"/>
    </source>
</evidence>
<accession>A0ABY5Q0R9</accession>
<dbReference type="EMBL" id="CP102514">
    <property type="protein sequence ID" value="UUY49879.1"/>
    <property type="molecule type" value="Genomic_DNA"/>
</dbReference>
<dbReference type="Proteomes" id="UP001057738">
    <property type="component" value="Chromosome"/>
</dbReference>
<name>A0ABY5Q0R9_9ACTN</name>
<keyword evidence="3" id="KW-1185">Reference proteome</keyword>
<feature type="compositionally biased region" description="Acidic residues" evidence="1">
    <location>
        <begin position="57"/>
        <end position="89"/>
    </location>
</feature>
<dbReference type="GeneID" id="95576420"/>
<protein>
    <recommendedName>
        <fullName evidence="4">SHOCT domain-containing protein</fullName>
    </recommendedName>
</protein>
<feature type="compositionally biased region" description="Basic and acidic residues" evidence="1">
    <location>
        <begin position="41"/>
        <end position="55"/>
    </location>
</feature>
<gene>
    <name evidence="2" type="ORF">NRK68_23205</name>
</gene>
<feature type="region of interest" description="Disordered" evidence="1">
    <location>
        <begin position="29"/>
        <end position="112"/>
    </location>
</feature>